<dbReference type="PANTHER" id="PTHR42912">
    <property type="entry name" value="METHYLTRANSFERASE"/>
    <property type="match status" value="1"/>
</dbReference>
<dbReference type="Gene3D" id="3.40.50.150">
    <property type="entry name" value="Vaccinia Virus protein VP39"/>
    <property type="match status" value="1"/>
</dbReference>
<dbReference type="SUPFAM" id="SSF53335">
    <property type="entry name" value="S-adenosyl-L-methionine-dependent methyltransferases"/>
    <property type="match status" value="1"/>
</dbReference>
<keyword evidence="3" id="KW-1185">Reference proteome</keyword>
<dbReference type="GO" id="GO:0008757">
    <property type="term" value="F:S-adenosylmethionine-dependent methyltransferase activity"/>
    <property type="evidence" value="ECO:0007669"/>
    <property type="project" value="InterPro"/>
</dbReference>
<dbReference type="InterPro" id="IPR029063">
    <property type="entry name" value="SAM-dependent_MTases_sf"/>
</dbReference>
<dbReference type="PANTHER" id="PTHR42912:SF80">
    <property type="entry name" value="METHYLTRANSFERASE DOMAIN-CONTAINING PROTEIN"/>
    <property type="match status" value="1"/>
</dbReference>
<name>A0A9D4ZA35_ADICA</name>
<accession>A0A9D4ZA35</accession>
<dbReference type="Pfam" id="PF08241">
    <property type="entry name" value="Methyltransf_11"/>
    <property type="match status" value="1"/>
</dbReference>
<dbReference type="InterPro" id="IPR013216">
    <property type="entry name" value="Methyltransf_11"/>
</dbReference>
<dbReference type="OrthoDB" id="2013972at2759"/>
<evidence type="ECO:0000313" key="3">
    <source>
        <dbReference type="Proteomes" id="UP000886520"/>
    </source>
</evidence>
<proteinExistence type="predicted"/>
<dbReference type="AlphaFoldDB" id="A0A9D4ZA35"/>
<gene>
    <name evidence="2" type="ORF">GOP47_0019911</name>
</gene>
<protein>
    <recommendedName>
        <fullName evidence="1">Methyltransferase type 11 domain-containing protein</fullName>
    </recommendedName>
</protein>
<feature type="domain" description="Methyltransferase type 11" evidence="1">
    <location>
        <begin position="217"/>
        <end position="322"/>
    </location>
</feature>
<organism evidence="2 3">
    <name type="scientific">Adiantum capillus-veneris</name>
    <name type="common">Maidenhair fern</name>
    <dbReference type="NCBI Taxonomy" id="13818"/>
    <lineage>
        <taxon>Eukaryota</taxon>
        <taxon>Viridiplantae</taxon>
        <taxon>Streptophyta</taxon>
        <taxon>Embryophyta</taxon>
        <taxon>Tracheophyta</taxon>
        <taxon>Polypodiopsida</taxon>
        <taxon>Polypodiidae</taxon>
        <taxon>Polypodiales</taxon>
        <taxon>Pteridineae</taxon>
        <taxon>Pteridaceae</taxon>
        <taxon>Vittarioideae</taxon>
        <taxon>Adiantum</taxon>
    </lineage>
</organism>
<evidence type="ECO:0000259" key="1">
    <source>
        <dbReference type="Pfam" id="PF08241"/>
    </source>
</evidence>
<dbReference type="InterPro" id="IPR050508">
    <property type="entry name" value="Methyltransf_Superfamily"/>
</dbReference>
<sequence>MAAWGQPSVWGSQMCVRWQQKKGKGFPIEASRSTSIITSSSTTSVASSTMLSSGVSSKGFLMGPFQEGKLSQPSWTGDEPLSRLVSALISIKPLFALMSLGARQVLIGSAEKNGVPWRKLSEECLASDVYAEKDLLEDKSVIYPDYYVKNFHCYPDGNLSWKAASEVEAATSSMIIRAIPKAKNLEEAIKVLRGNWLRAIEDYHLVHSGNPEIRDILDVGCSVGISTRCLADTFPSAQVTGLDLSPYFVAVAQHKDKKEAAAGKRREKPIHWVHALGENTGLRAQSFDIVSLAYVIHECPQDATKGLLKEAFRLLRPGGTVALTDNSPKSKIIQNLPPPLFTLMKASEPWMDEYYSMDLEGLMYEVGFTNVKSQLTDPRHRTATGSLSNLQFRGEPSLLIIMYRGTSLLIVDMKWSNASEGLAPQ</sequence>
<reference evidence="2" key="1">
    <citation type="submission" date="2021-01" db="EMBL/GenBank/DDBJ databases">
        <title>Adiantum capillus-veneris genome.</title>
        <authorList>
            <person name="Fang Y."/>
            <person name="Liao Q."/>
        </authorList>
    </citation>
    <scope>NUCLEOTIDE SEQUENCE</scope>
    <source>
        <strain evidence="2">H3</strain>
        <tissue evidence="2">Leaf</tissue>
    </source>
</reference>
<evidence type="ECO:0000313" key="2">
    <source>
        <dbReference type="EMBL" id="KAI5065216.1"/>
    </source>
</evidence>
<dbReference type="EMBL" id="JABFUD020000019">
    <property type="protein sequence ID" value="KAI5065216.1"/>
    <property type="molecule type" value="Genomic_DNA"/>
</dbReference>
<dbReference type="Proteomes" id="UP000886520">
    <property type="component" value="Chromosome 19"/>
</dbReference>
<dbReference type="CDD" id="cd02440">
    <property type="entry name" value="AdoMet_MTases"/>
    <property type="match status" value="1"/>
</dbReference>
<comment type="caution">
    <text evidence="2">The sequence shown here is derived from an EMBL/GenBank/DDBJ whole genome shotgun (WGS) entry which is preliminary data.</text>
</comment>